<feature type="domain" description="Resolvase/invertase-type recombinase catalytic" evidence="1">
    <location>
        <begin position="8"/>
        <end position="94"/>
    </location>
</feature>
<dbReference type="Pfam" id="PF00239">
    <property type="entry name" value="Resolvase"/>
    <property type="match status" value="1"/>
</dbReference>
<dbReference type="GO" id="GO:0003677">
    <property type="term" value="F:DNA binding"/>
    <property type="evidence" value="ECO:0007669"/>
    <property type="project" value="InterPro"/>
</dbReference>
<dbReference type="AlphaFoldDB" id="A0A2G1XCF3"/>
<dbReference type="InterPro" id="IPR006119">
    <property type="entry name" value="Resolv_N"/>
</dbReference>
<sequence>MTPMSSAPGPDALREAVRTGECDVVVVFKLSRPTRRGAREALNSEAELREHGVSSISATERFVDTSDPTGVALIAALAEQESKSTSGFVRSAKTELRDIGSHTSGIAPYGFTTTREQRGDLVAVKLNADPVQVKP</sequence>
<reference evidence="2 3" key="1">
    <citation type="journal article" date="2017" name="Biochemistry">
        <title>Identification of the Biosynthetic Pathway for the Antibiotic Bicyclomycin.</title>
        <authorList>
            <person name="Patteson J."/>
            <person name="Cai W."/>
            <person name="Johnson R.A."/>
            <person name="Santa Maria K."/>
            <person name="Li B."/>
        </authorList>
    </citation>
    <scope>NUCLEOTIDE SEQUENCE [LARGE SCALE GENOMIC DNA]</scope>
    <source>
        <strain evidence="2 3">ATCC 21532</strain>
    </source>
</reference>
<dbReference type="EMBL" id="NHZO01000156">
    <property type="protein sequence ID" value="PHQ48875.1"/>
    <property type="molecule type" value="Genomic_DNA"/>
</dbReference>
<dbReference type="SUPFAM" id="SSF53041">
    <property type="entry name" value="Resolvase-like"/>
    <property type="match status" value="1"/>
</dbReference>
<dbReference type="GO" id="GO:0000150">
    <property type="term" value="F:DNA strand exchange activity"/>
    <property type="evidence" value="ECO:0007669"/>
    <property type="project" value="InterPro"/>
</dbReference>
<proteinExistence type="predicted"/>
<dbReference type="Proteomes" id="UP000222531">
    <property type="component" value="Unassembled WGS sequence"/>
</dbReference>
<organism evidence="2 3">
    <name type="scientific">Streptomyces cinnamoneus</name>
    <name type="common">Streptoverticillium cinnamoneum</name>
    <dbReference type="NCBI Taxonomy" id="53446"/>
    <lineage>
        <taxon>Bacteria</taxon>
        <taxon>Bacillati</taxon>
        <taxon>Actinomycetota</taxon>
        <taxon>Actinomycetes</taxon>
        <taxon>Kitasatosporales</taxon>
        <taxon>Streptomycetaceae</taxon>
        <taxon>Streptomyces</taxon>
        <taxon>Streptomyces cinnamoneus group</taxon>
    </lineage>
</organism>
<dbReference type="RefSeq" id="WP_099201820.1">
    <property type="nucleotide sequence ID" value="NZ_JBIRXA010000006.1"/>
</dbReference>
<evidence type="ECO:0000313" key="2">
    <source>
        <dbReference type="EMBL" id="PHQ48875.1"/>
    </source>
</evidence>
<dbReference type="OrthoDB" id="4500247at2"/>
<gene>
    <name evidence="2" type="ORF">BLA24_27835</name>
</gene>
<comment type="caution">
    <text evidence="2">The sequence shown here is derived from an EMBL/GenBank/DDBJ whole genome shotgun (WGS) entry which is preliminary data.</text>
</comment>
<accession>A0A2G1XCF3</accession>
<keyword evidence="3" id="KW-1185">Reference proteome</keyword>
<evidence type="ECO:0000313" key="3">
    <source>
        <dbReference type="Proteomes" id="UP000222531"/>
    </source>
</evidence>
<dbReference type="Gene3D" id="3.40.50.1390">
    <property type="entry name" value="Resolvase, N-terminal catalytic domain"/>
    <property type="match status" value="1"/>
</dbReference>
<name>A0A2G1XCF3_STRCJ</name>
<protein>
    <recommendedName>
        <fullName evidence="1">Resolvase/invertase-type recombinase catalytic domain-containing protein</fullName>
    </recommendedName>
</protein>
<dbReference type="InterPro" id="IPR036162">
    <property type="entry name" value="Resolvase-like_N_sf"/>
</dbReference>
<evidence type="ECO:0000259" key="1">
    <source>
        <dbReference type="Pfam" id="PF00239"/>
    </source>
</evidence>